<organism evidence="1 2">
    <name type="scientific">Nitrosomonas nitrosa</name>
    <dbReference type="NCBI Taxonomy" id="52442"/>
    <lineage>
        <taxon>Bacteria</taxon>
        <taxon>Pseudomonadati</taxon>
        <taxon>Pseudomonadota</taxon>
        <taxon>Betaproteobacteria</taxon>
        <taxon>Nitrosomonadales</taxon>
        <taxon>Nitrosomonadaceae</taxon>
        <taxon>Nitrosomonas</taxon>
    </lineage>
</organism>
<comment type="caution">
    <text evidence="1">The sequence shown here is derived from an EMBL/GenBank/DDBJ whole genome shotgun (WGS) entry which is preliminary data.</text>
</comment>
<name>A0A8H8Z210_9PROT</name>
<evidence type="ECO:0000313" key="2">
    <source>
        <dbReference type="Proteomes" id="UP000601736"/>
    </source>
</evidence>
<accession>A0A8H8Z210</accession>
<reference evidence="1" key="1">
    <citation type="submission" date="2021-02" db="EMBL/GenBank/DDBJ databases">
        <authorList>
            <person name="Han P."/>
        </authorList>
    </citation>
    <scope>NUCLEOTIDE SEQUENCE</scope>
    <source>
        <strain evidence="1">Nitrosomonas nitrosa 18-3D</strain>
    </source>
</reference>
<gene>
    <name evidence="1" type="ORF">NMYAN_40021</name>
</gene>
<protein>
    <submittedName>
        <fullName evidence="1">Uncharacterized protein</fullName>
    </submittedName>
</protein>
<dbReference type="Proteomes" id="UP000601736">
    <property type="component" value="Unassembled WGS sequence"/>
</dbReference>
<sequence>MAQQPLEEITMVEMSQLKVKREGVNRFQYLSHKMLVQMYNFRVYERG</sequence>
<proteinExistence type="predicted"/>
<dbReference type="EMBL" id="CAJNAP010000034">
    <property type="protein sequence ID" value="CAE6511857.1"/>
    <property type="molecule type" value="Genomic_DNA"/>
</dbReference>
<dbReference type="AlphaFoldDB" id="A0A8H8Z210"/>
<evidence type="ECO:0000313" key="1">
    <source>
        <dbReference type="EMBL" id="CAE6511857.1"/>
    </source>
</evidence>